<dbReference type="Pfam" id="PF01041">
    <property type="entry name" value="DegT_DnrJ_EryC1"/>
    <property type="match status" value="1"/>
</dbReference>
<evidence type="ECO:0000256" key="5">
    <source>
        <dbReference type="RuleBase" id="RU004508"/>
    </source>
</evidence>
<dbReference type="AlphaFoldDB" id="A0A8J7CDQ6"/>
<dbReference type="InterPro" id="IPR000653">
    <property type="entry name" value="DegT/StrS_aminotransferase"/>
</dbReference>
<dbReference type="CDD" id="cd00616">
    <property type="entry name" value="AHBA_syn"/>
    <property type="match status" value="1"/>
</dbReference>
<dbReference type="FunFam" id="3.40.640.10:FF:000089">
    <property type="entry name" value="Aminotransferase, DegT/DnrJ/EryC1/StrS family"/>
    <property type="match status" value="1"/>
</dbReference>
<dbReference type="InterPro" id="IPR015421">
    <property type="entry name" value="PyrdxlP-dep_Trfase_major"/>
</dbReference>
<dbReference type="Proteomes" id="UP000648239">
    <property type="component" value="Unassembled WGS sequence"/>
</dbReference>
<keyword evidence="6" id="KW-0032">Aminotransferase</keyword>
<sequence>MSQIPLLDLKAQFETMREEIYEAIRQVVESQYFVLGPVVRKFEESLEQYVGASHAVGCASGTDALILALAALDIGPGDEVVTTPFSFFSTASCAYKVGARPRFVDIDPGSFNMDPEKLAEAIGPRTRAILPVHLFGQCAAMQPILQTAAAHDIPVVEDAAQALGSTYEAPDGGGSGHAGTLGRLGCYSFFPSKNLGGFGDGGAVVTDDEQLAERLRSLRVHGGVQMYHHEDVGWNSRLDALQAAVLAVKLPRLDLWGQGRAENAKRYDALFAESGLVEAGAVRLPRRTGTGRHIFNQYTLRAKDRDRLRAHLNEAGVGHSVYYPVALHQQECFQELGYGEGSFPEAERACAEVLSLPVYPELTPAMLEQVVETIGRFY</sequence>
<keyword evidence="6" id="KW-0808">Transferase</keyword>
<protein>
    <submittedName>
        <fullName evidence="6">DegT/DnrJ/EryC1/StrS family aminotransferase</fullName>
    </submittedName>
</protein>
<dbReference type="Gene3D" id="3.40.640.10">
    <property type="entry name" value="Type I PLP-dependent aspartate aminotransferase-like (Major domain)"/>
    <property type="match status" value="1"/>
</dbReference>
<gene>
    <name evidence="6" type="ORF">IFK94_13115</name>
</gene>
<evidence type="ECO:0000256" key="2">
    <source>
        <dbReference type="ARBA" id="ARBA00037999"/>
    </source>
</evidence>
<accession>A0A8J7CDQ6</accession>
<dbReference type="GO" id="GO:0000271">
    <property type="term" value="P:polysaccharide biosynthetic process"/>
    <property type="evidence" value="ECO:0007669"/>
    <property type="project" value="TreeGrafter"/>
</dbReference>
<dbReference type="EMBL" id="JACXWD010000057">
    <property type="protein sequence ID" value="MBD3869057.1"/>
    <property type="molecule type" value="Genomic_DNA"/>
</dbReference>
<evidence type="ECO:0000313" key="6">
    <source>
        <dbReference type="EMBL" id="MBD3869057.1"/>
    </source>
</evidence>
<dbReference type="InterPro" id="IPR015424">
    <property type="entry name" value="PyrdxlP-dep_Trfase"/>
</dbReference>
<evidence type="ECO:0000256" key="1">
    <source>
        <dbReference type="ARBA" id="ARBA00022898"/>
    </source>
</evidence>
<keyword evidence="1 4" id="KW-0663">Pyridoxal phosphate</keyword>
<dbReference type="InterPro" id="IPR015422">
    <property type="entry name" value="PyrdxlP-dep_Trfase_small"/>
</dbReference>
<feature type="modified residue" description="N6-(pyridoxal phosphate)lysine" evidence="4">
    <location>
        <position position="193"/>
    </location>
</feature>
<comment type="similarity">
    <text evidence="2 5">Belongs to the DegT/DnrJ/EryC1 family.</text>
</comment>
<reference evidence="6 7" key="1">
    <citation type="submission" date="2020-08" db="EMBL/GenBank/DDBJ databases">
        <title>Acidobacteriota in marine sediments use diverse sulfur dissimilation pathways.</title>
        <authorList>
            <person name="Wasmund K."/>
        </authorList>
    </citation>
    <scope>NUCLEOTIDE SEQUENCE [LARGE SCALE GENOMIC DNA]</scope>
    <source>
        <strain evidence="6">MAG AM4</strain>
    </source>
</reference>
<dbReference type="PIRSF" id="PIRSF000390">
    <property type="entry name" value="PLP_StrS"/>
    <property type="match status" value="1"/>
</dbReference>
<name>A0A8J7CDQ6_9BACT</name>
<dbReference type="SUPFAM" id="SSF53383">
    <property type="entry name" value="PLP-dependent transferases"/>
    <property type="match status" value="1"/>
</dbReference>
<comment type="caution">
    <text evidence="6">The sequence shown here is derived from an EMBL/GenBank/DDBJ whole genome shotgun (WGS) entry which is preliminary data.</text>
</comment>
<evidence type="ECO:0000313" key="7">
    <source>
        <dbReference type="Proteomes" id="UP000648239"/>
    </source>
</evidence>
<dbReference type="PANTHER" id="PTHR30244:SF36">
    <property type="entry name" value="3-OXO-GLUCOSE-6-PHOSPHATE:GLUTAMATE AMINOTRANSFERASE"/>
    <property type="match status" value="1"/>
</dbReference>
<dbReference type="GO" id="GO:0030170">
    <property type="term" value="F:pyridoxal phosphate binding"/>
    <property type="evidence" value="ECO:0007669"/>
    <property type="project" value="UniProtKB-ARBA"/>
</dbReference>
<dbReference type="PANTHER" id="PTHR30244">
    <property type="entry name" value="TRANSAMINASE"/>
    <property type="match status" value="1"/>
</dbReference>
<feature type="active site" description="Proton acceptor" evidence="3">
    <location>
        <position position="193"/>
    </location>
</feature>
<dbReference type="Gene3D" id="3.90.1150.10">
    <property type="entry name" value="Aspartate Aminotransferase, domain 1"/>
    <property type="match status" value="1"/>
</dbReference>
<evidence type="ECO:0000256" key="4">
    <source>
        <dbReference type="PIRSR" id="PIRSR000390-2"/>
    </source>
</evidence>
<dbReference type="GO" id="GO:0008483">
    <property type="term" value="F:transaminase activity"/>
    <property type="evidence" value="ECO:0007669"/>
    <property type="project" value="UniProtKB-KW"/>
</dbReference>
<evidence type="ECO:0000256" key="3">
    <source>
        <dbReference type="PIRSR" id="PIRSR000390-1"/>
    </source>
</evidence>
<proteinExistence type="inferred from homology"/>
<organism evidence="6 7">
    <name type="scientific">Candidatus Polarisedimenticola svalbardensis</name>
    <dbReference type="NCBI Taxonomy" id="2886004"/>
    <lineage>
        <taxon>Bacteria</taxon>
        <taxon>Pseudomonadati</taxon>
        <taxon>Acidobacteriota</taxon>
        <taxon>Candidatus Polarisedimenticolia</taxon>
        <taxon>Candidatus Polarisedimenticolales</taxon>
        <taxon>Candidatus Polarisedimenticolaceae</taxon>
        <taxon>Candidatus Polarisedimenticola</taxon>
    </lineage>
</organism>